<evidence type="ECO:0000313" key="3">
    <source>
        <dbReference type="EMBL" id="SOR81180.1"/>
    </source>
</evidence>
<feature type="transmembrane region" description="Helical" evidence="2">
    <location>
        <begin position="41"/>
        <end position="65"/>
    </location>
</feature>
<dbReference type="Pfam" id="PF19545">
    <property type="entry name" value="DUF6069"/>
    <property type="match status" value="1"/>
</dbReference>
<dbReference type="Proteomes" id="UP000235464">
    <property type="component" value="Chromosome I"/>
</dbReference>
<keyword evidence="2" id="KW-0812">Transmembrane</keyword>
<evidence type="ECO:0000256" key="1">
    <source>
        <dbReference type="SAM" id="MobiDB-lite"/>
    </source>
</evidence>
<protein>
    <submittedName>
        <fullName evidence="3">Uncharacterized protein</fullName>
    </submittedName>
</protein>
<feature type="transmembrane region" description="Helical" evidence="2">
    <location>
        <begin position="77"/>
        <end position="96"/>
    </location>
</feature>
<proteinExistence type="predicted"/>
<evidence type="ECO:0000313" key="4">
    <source>
        <dbReference type="Proteomes" id="UP000235464"/>
    </source>
</evidence>
<name>A0A2N9BCV2_STRCX</name>
<feature type="region of interest" description="Disordered" evidence="1">
    <location>
        <begin position="129"/>
        <end position="164"/>
    </location>
</feature>
<sequence length="194" mass="19925">MSARRRRLGVTALAVLAPVLVWLVADPLLGHRLRITDGERTLGIGAAPAAVVALLASLSGWGLLAALERSGVRRARAIWTGLAGAVLAVSFLPLLGDGMDGGTRLALALMHVAVAAVLIPGLGGRSPGAGTGAGFSPSCPQPAERAAGRGQPRSWPRPSVAGRSSLIRASRGSMRWCPPGCLRRCTRSPTRAPP</sequence>
<keyword evidence="2" id="KW-0472">Membrane</keyword>
<keyword evidence="2" id="KW-1133">Transmembrane helix</keyword>
<accession>A0A2N9BCV2</accession>
<gene>
    <name evidence="3" type="ORF">SCNRRL3882_4632</name>
</gene>
<keyword evidence="4" id="KW-1185">Reference proteome</keyword>
<dbReference type="EMBL" id="LT963352">
    <property type="protein sequence ID" value="SOR81180.1"/>
    <property type="molecule type" value="Genomic_DNA"/>
</dbReference>
<dbReference type="InterPro" id="IPR045713">
    <property type="entry name" value="DUF6069"/>
</dbReference>
<dbReference type="AlphaFoldDB" id="A0A2N9BCV2"/>
<organism evidence="3 4">
    <name type="scientific">Streptomyces chartreusis NRRL 3882</name>
    <dbReference type="NCBI Taxonomy" id="1079985"/>
    <lineage>
        <taxon>Bacteria</taxon>
        <taxon>Bacillati</taxon>
        <taxon>Actinomycetota</taxon>
        <taxon>Actinomycetes</taxon>
        <taxon>Kitasatosporales</taxon>
        <taxon>Streptomycetaceae</taxon>
        <taxon>Streptomyces</taxon>
    </lineage>
</organism>
<evidence type="ECO:0000256" key="2">
    <source>
        <dbReference type="SAM" id="Phobius"/>
    </source>
</evidence>
<reference evidence="4" key="1">
    <citation type="submission" date="2017-11" db="EMBL/GenBank/DDBJ databases">
        <authorList>
            <person name="Wibberg D."/>
        </authorList>
    </citation>
    <scope>NUCLEOTIDE SEQUENCE [LARGE SCALE GENOMIC DNA]</scope>
</reference>
<feature type="transmembrane region" description="Helical" evidence="2">
    <location>
        <begin position="102"/>
        <end position="122"/>
    </location>
</feature>
<dbReference type="RefSeq" id="WP_010035494.1">
    <property type="nucleotide sequence ID" value="NZ_LT962942.1"/>
</dbReference>